<evidence type="ECO:0000313" key="14">
    <source>
        <dbReference type="EMBL" id="GAU95281.1"/>
    </source>
</evidence>
<evidence type="ECO:0000256" key="6">
    <source>
        <dbReference type="ARBA" id="ARBA00022729"/>
    </source>
</evidence>
<evidence type="ECO:0000256" key="12">
    <source>
        <dbReference type="ARBA" id="ARBA00043952"/>
    </source>
</evidence>
<evidence type="ECO:0000256" key="7">
    <source>
        <dbReference type="ARBA" id="ARBA00022824"/>
    </source>
</evidence>
<feature type="transmembrane region" description="Helical" evidence="13">
    <location>
        <begin position="268"/>
        <end position="288"/>
    </location>
</feature>
<dbReference type="Pfam" id="PF04756">
    <property type="entry name" value="OST3_OST6"/>
    <property type="match status" value="1"/>
</dbReference>
<keyword evidence="6" id="KW-0732">Signal</keyword>
<accession>A0A1D1V0M5</accession>
<feature type="transmembrane region" description="Helical" evidence="13">
    <location>
        <begin position="215"/>
        <end position="234"/>
    </location>
</feature>
<comment type="caution">
    <text evidence="14">The sequence shown here is derived from an EMBL/GenBank/DDBJ whole genome shotgun (WGS) entry which is preliminary data.</text>
</comment>
<dbReference type="EMBL" id="BDGG01000003">
    <property type="protein sequence ID" value="GAU95281.1"/>
    <property type="molecule type" value="Genomic_DNA"/>
</dbReference>
<comment type="subcellular location">
    <subcellularLocation>
        <location evidence="2">Endoplasmic reticulum membrane</location>
        <topology evidence="2">Multi-pass membrane protein</topology>
    </subcellularLocation>
</comment>
<keyword evidence="5 13" id="KW-0812">Transmembrane</keyword>
<evidence type="ECO:0000256" key="1">
    <source>
        <dbReference type="ARBA" id="ARBA00002791"/>
    </source>
</evidence>
<dbReference type="InterPro" id="IPR021149">
    <property type="entry name" value="OligosaccharylTrfase_OST3/OST6"/>
</dbReference>
<comment type="function">
    <text evidence="1">Subunit of the oligosaccharyl transferase (OST) complex that catalyzes the initial transfer of a defined glycan (Glc(3)Man(9)GlcNAc(2) in eukaryotes) from the lipid carrier dolichol-pyrophosphate to an asparagine residue within an Asn-X-Ser/Thr consensus motif in nascent polypeptide chains, the first step in protein N-glycosylation. N-glycosylation occurs cotranslationally and the complex associates with the Sec61 complex at the channel-forming translocon complex that mediates protein translocation across the endoplasmic reticulum (ER). All subunits are required for a maximal enzyme activity.</text>
</comment>
<feature type="transmembrane region" description="Helical" evidence="13">
    <location>
        <begin position="184"/>
        <end position="203"/>
    </location>
</feature>
<feature type="transmembrane region" description="Helical" evidence="13">
    <location>
        <begin position="300"/>
        <end position="321"/>
    </location>
</feature>
<dbReference type="AlphaFoldDB" id="A0A1D1V0M5"/>
<dbReference type="GO" id="GO:0018279">
    <property type="term" value="P:protein N-linked glycosylation via asparagine"/>
    <property type="evidence" value="ECO:0007669"/>
    <property type="project" value="TreeGrafter"/>
</dbReference>
<protein>
    <recommendedName>
        <fullName evidence="16">Magnesium transporter protein 1</fullName>
    </recommendedName>
</protein>
<gene>
    <name evidence="14" type="primary">RvY_06927-1</name>
    <name evidence="14" type="synonym">RvY_06927.1</name>
    <name evidence="14" type="ORF">RvY_06927</name>
</gene>
<dbReference type="FunFam" id="3.40.30.10:FF:000009">
    <property type="entry name" value="Tumor suppressor candidate 3"/>
    <property type="match status" value="1"/>
</dbReference>
<keyword evidence="10 13" id="KW-0472">Membrane</keyword>
<dbReference type="OrthoDB" id="67566at2759"/>
<dbReference type="PANTHER" id="PTHR12692:SF0">
    <property type="entry name" value="GH11935P"/>
    <property type="match status" value="1"/>
</dbReference>
<name>A0A1D1V0M5_RAMVA</name>
<sequence>MDTSTWRRTDVRLACVFLLSYLAAGFFLQVEGVASLAERITKLTELSNQRSIIKLNNERYRELVKAAPRNYSIILMLTALNPNRGCQVCQAAHEEYQVVADSWRITGGNDKVFFTMVDYDEGHDVFNSLKANTAPVFMHIPPAGKPKDADTLNIQAVGYEAEVIAKWVQERTGNMIRVVRKPNYGGVIAFSLLMVLVAGFLYLRRNSLEFLYNRNVYAWILVAVILFMTSGQMWNHIRGPPFMQRNPQSKQWMYIHGSSQGQYVAETYIVMSLNLAVAIGFILLNEAAKSTTEAHKGRNKVMAIAGIALVAIFFSALKSIFRAKYQGYPYSFLFK</sequence>
<evidence type="ECO:0000256" key="8">
    <source>
        <dbReference type="ARBA" id="ARBA00022842"/>
    </source>
</evidence>
<dbReference type="Proteomes" id="UP000186922">
    <property type="component" value="Unassembled WGS sequence"/>
</dbReference>
<keyword evidence="15" id="KW-1185">Reference proteome</keyword>
<keyword evidence="11" id="KW-1015">Disulfide bond</keyword>
<evidence type="ECO:0000256" key="11">
    <source>
        <dbReference type="ARBA" id="ARBA00023157"/>
    </source>
</evidence>
<dbReference type="InterPro" id="IPR036249">
    <property type="entry name" value="Thioredoxin-like_sf"/>
</dbReference>
<dbReference type="Gene3D" id="3.40.30.10">
    <property type="entry name" value="Glutaredoxin"/>
    <property type="match status" value="1"/>
</dbReference>
<dbReference type="SUPFAM" id="SSF52833">
    <property type="entry name" value="Thioredoxin-like"/>
    <property type="match status" value="1"/>
</dbReference>
<dbReference type="GO" id="GO:0015693">
    <property type="term" value="P:magnesium ion transport"/>
    <property type="evidence" value="ECO:0007669"/>
    <property type="project" value="UniProtKB-ARBA"/>
</dbReference>
<keyword evidence="9 13" id="KW-1133">Transmembrane helix</keyword>
<comment type="similarity">
    <text evidence="3">Belongs to the OST3/OST6 family.</text>
</comment>
<evidence type="ECO:0000256" key="13">
    <source>
        <dbReference type="SAM" id="Phobius"/>
    </source>
</evidence>
<evidence type="ECO:0000256" key="4">
    <source>
        <dbReference type="ARBA" id="ARBA00022448"/>
    </source>
</evidence>
<dbReference type="GO" id="GO:0008250">
    <property type="term" value="C:oligosaccharyltransferase complex"/>
    <property type="evidence" value="ECO:0007669"/>
    <property type="project" value="TreeGrafter"/>
</dbReference>
<comment type="pathway">
    <text evidence="12">Protein modification.</text>
</comment>
<keyword evidence="7" id="KW-0256">Endoplasmic reticulum</keyword>
<evidence type="ECO:0000256" key="3">
    <source>
        <dbReference type="ARBA" id="ARBA00009561"/>
    </source>
</evidence>
<proteinExistence type="inferred from homology"/>
<keyword evidence="8" id="KW-0460">Magnesium</keyword>
<dbReference type="PANTHER" id="PTHR12692">
    <property type="entry name" value="DOLICHYL-DIPHOSPHOOLIGOSACCHARIDE--PROTEIN GLYCOSYLTRANSFERASE-RELATED"/>
    <property type="match status" value="1"/>
</dbReference>
<evidence type="ECO:0000256" key="9">
    <source>
        <dbReference type="ARBA" id="ARBA00022989"/>
    </source>
</evidence>
<evidence type="ECO:0000256" key="5">
    <source>
        <dbReference type="ARBA" id="ARBA00022692"/>
    </source>
</evidence>
<evidence type="ECO:0008006" key="16">
    <source>
        <dbReference type="Google" id="ProtNLM"/>
    </source>
</evidence>
<organism evidence="14 15">
    <name type="scientific">Ramazzottius varieornatus</name>
    <name type="common">Water bear</name>
    <name type="synonym">Tardigrade</name>
    <dbReference type="NCBI Taxonomy" id="947166"/>
    <lineage>
        <taxon>Eukaryota</taxon>
        <taxon>Metazoa</taxon>
        <taxon>Ecdysozoa</taxon>
        <taxon>Tardigrada</taxon>
        <taxon>Eutardigrada</taxon>
        <taxon>Parachela</taxon>
        <taxon>Hypsibioidea</taxon>
        <taxon>Ramazzottiidae</taxon>
        <taxon>Ramazzottius</taxon>
    </lineage>
</organism>
<reference evidence="14 15" key="1">
    <citation type="journal article" date="2016" name="Nat. Commun.">
        <title>Extremotolerant tardigrade genome and improved radiotolerance of human cultured cells by tardigrade-unique protein.</title>
        <authorList>
            <person name="Hashimoto T."/>
            <person name="Horikawa D.D."/>
            <person name="Saito Y."/>
            <person name="Kuwahara H."/>
            <person name="Kozuka-Hata H."/>
            <person name="Shin-I T."/>
            <person name="Minakuchi Y."/>
            <person name="Ohishi K."/>
            <person name="Motoyama A."/>
            <person name="Aizu T."/>
            <person name="Enomoto A."/>
            <person name="Kondo K."/>
            <person name="Tanaka S."/>
            <person name="Hara Y."/>
            <person name="Koshikawa S."/>
            <person name="Sagara H."/>
            <person name="Miura T."/>
            <person name="Yokobori S."/>
            <person name="Miyagawa K."/>
            <person name="Suzuki Y."/>
            <person name="Kubo T."/>
            <person name="Oyama M."/>
            <person name="Kohara Y."/>
            <person name="Fujiyama A."/>
            <person name="Arakawa K."/>
            <person name="Katayama T."/>
            <person name="Toyoda A."/>
            <person name="Kunieda T."/>
        </authorList>
    </citation>
    <scope>NUCLEOTIDE SEQUENCE [LARGE SCALE GENOMIC DNA]</scope>
    <source>
        <strain evidence="14 15">YOKOZUNA-1</strain>
    </source>
</reference>
<evidence type="ECO:0000256" key="10">
    <source>
        <dbReference type="ARBA" id="ARBA00023136"/>
    </source>
</evidence>
<evidence type="ECO:0000256" key="2">
    <source>
        <dbReference type="ARBA" id="ARBA00004477"/>
    </source>
</evidence>
<dbReference type="STRING" id="947166.A0A1D1V0M5"/>
<keyword evidence="4" id="KW-0813">Transport</keyword>
<evidence type="ECO:0000313" key="15">
    <source>
        <dbReference type="Proteomes" id="UP000186922"/>
    </source>
</evidence>